<dbReference type="PANTHER" id="PTHR38471">
    <property type="entry name" value="FOUR HELIX BUNDLE PROTEIN"/>
    <property type="match status" value="1"/>
</dbReference>
<dbReference type="EMBL" id="JAUQSY010000004">
    <property type="protein sequence ID" value="MDO7874706.1"/>
    <property type="molecule type" value="Genomic_DNA"/>
</dbReference>
<dbReference type="InterPro" id="IPR036583">
    <property type="entry name" value="23S_rRNA_IVS_sf"/>
</dbReference>
<reference evidence="1" key="1">
    <citation type="submission" date="2023-07" db="EMBL/GenBank/DDBJ databases">
        <authorList>
            <person name="Kim M.K."/>
        </authorList>
    </citation>
    <scope>NUCLEOTIDE SEQUENCE</scope>
    <source>
        <strain evidence="1">ASUV-10-1</strain>
    </source>
</reference>
<name>A0ABT9BDE6_9BACT</name>
<protein>
    <submittedName>
        <fullName evidence="1">Four helix bundle protein</fullName>
    </submittedName>
</protein>
<accession>A0ABT9BDE6</accession>
<dbReference type="SUPFAM" id="SSF158446">
    <property type="entry name" value="IVS-encoded protein-like"/>
    <property type="match status" value="1"/>
</dbReference>
<sequence length="135" mass="15574">MKESTIRRKSFDFASRIVKAYKFLVSEHREYVLSKQLLRSGTSIGANVEEAVAASSSADFIHRLSIAVREARETSYWLRLLYDNDFLSEASFASIHGHNQELIKILTSIILTTKHNQQDKQKQQEKQDKQNEKNS</sequence>
<dbReference type="Gene3D" id="1.20.1440.60">
    <property type="entry name" value="23S rRNA-intervening sequence"/>
    <property type="match status" value="1"/>
</dbReference>
<dbReference type="PIRSF" id="PIRSF035652">
    <property type="entry name" value="CHP02436"/>
    <property type="match status" value="1"/>
</dbReference>
<comment type="caution">
    <text evidence="1">The sequence shown here is derived from an EMBL/GenBank/DDBJ whole genome shotgun (WGS) entry which is preliminary data.</text>
</comment>
<dbReference type="NCBIfam" id="TIGR02436">
    <property type="entry name" value="four helix bundle protein"/>
    <property type="match status" value="1"/>
</dbReference>
<dbReference type="Proteomes" id="UP001176429">
    <property type="component" value="Unassembled WGS sequence"/>
</dbReference>
<evidence type="ECO:0000313" key="2">
    <source>
        <dbReference type="Proteomes" id="UP001176429"/>
    </source>
</evidence>
<dbReference type="RefSeq" id="WP_305006017.1">
    <property type="nucleotide sequence ID" value="NZ_JAUQSY010000004.1"/>
</dbReference>
<proteinExistence type="predicted"/>
<organism evidence="1 2">
    <name type="scientific">Hymenobacter aranciens</name>
    <dbReference type="NCBI Taxonomy" id="3063996"/>
    <lineage>
        <taxon>Bacteria</taxon>
        <taxon>Pseudomonadati</taxon>
        <taxon>Bacteroidota</taxon>
        <taxon>Cytophagia</taxon>
        <taxon>Cytophagales</taxon>
        <taxon>Hymenobacteraceae</taxon>
        <taxon>Hymenobacter</taxon>
    </lineage>
</organism>
<dbReference type="PANTHER" id="PTHR38471:SF2">
    <property type="entry name" value="FOUR HELIX BUNDLE PROTEIN"/>
    <property type="match status" value="1"/>
</dbReference>
<dbReference type="InterPro" id="IPR012657">
    <property type="entry name" value="23S_rRNA-intervening_sequence"/>
</dbReference>
<evidence type="ECO:0000313" key="1">
    <source>
        <dbReference type="EMBL" id="MDO7874706.1"/>
    </source>
</evidence>
<gene>
    <name evidence="1" type="ORF">Q5H93_08170</name>
</gene>
<keyword evidence="2" id="KW-1185">Reference proteome</keyword>
<dbReference type="Pfam" id="PF05635">
    <property type="entry name" value="23S_rRNA_IVP"/>
    <property type="match status" value="1"/>
</dbReference>